<dbReference type="AlphaFoldDB" id="A0A1R3IKA1"/>
<proteinExistence type="predicted"/>
<evidence type="ECO:0000313" key="2">
    <source>
        <dbReference type="Proteomes" id="UP000187203"/>
    </source>
</evidence>
<reference evidence="2" key="1">
    <citation type="submission" date="2013-09" db="EMBL/GenBank/DDBJ databases">
        <title>Corchorus olitorius genome sequencing.</title>
        <authorList>
            <person name="Alam M."/>
            <person name="Haque M.S."/>
            <person name="Islam M.S."/>
            <person name="Emdad E.M."/>
            <person name="Islam M.M."/>
            <person name="Ahmed B."/>
            <person name="Halim A."/>
            <person name="Hossen Q.M.M."/>
            <person name="Hossain M.Z."/>
            <person name="Ahmed R."/>
            <person name="Khan M.M."/>
            <person name="Islam R."/>
            <person name="Rashid M.M."/>
            <person name="Khan S.A."/>
            <person name="Rahman M.S."/>
            <person name="Alam M."/>
            <person name="Yahiya A.S."/>
            <person name="Khan M.S."/>
            <person name="Azam M.S."/>
            <person name="Haque T."/>
            <person name="Lashkar M.Z.H."/>
            <person name="Akhand A.I."/>
            <person name="Morshed G."/>
            <person name="Roy S."/>
            <person name="Uddin K.S."/>
            <person name="Rabeya T."/>
            <person name="Hossain A.S."/>
            <person name="Chowdhury A."/>
            <person name="Snigdha A.R."/>
            <person name="Mortoza M.S."/>
            <person name="Matin S.A."/>
            <person name="Hoque S.M.E."/>
            <person name="Islam M.K."/>
            <person name="Roy D.K."/>
            <person name="Haider R."/>
            <person name="Moosa M.M."/>
            <person name="Elias S.M."/>
            <person name="Hasan A.M."/>
            <person name="Jahan S."/>
            <person name="Shafiuddin M."/>
            <person name="Mahmood N."/>
            <person name="Shommy N.S."/>
        </authorList>
    </citation>
    <scope>NUCLEOTIDE SEQUENCE [LARGE SCALE GENOMIC DNA]</scope>
    <source>
        <strain evidence="2">cv. O-4</strain>
    </source>
</reference>
<dbReference type="EMBL" id="AWUE01018045">
    <property type="protein sequence ID" value="OMO83019.1"/>
    <property type="molecule type" value="Genomic_DNA"/>
</dbReference>
<gene>
    <name evidence="1" type="ORF">COLO4_22743</name>
</gene>
<evidence type="ECO:0000313" key="1">
    <source>
        <dbReference type="EMBL" id="OMO83019.1"/>
    </source>
</evidence>
<keyword evidence="2" id="KW-1185">Reference proteome</keyword>
<dbReference type="Proteomes" id="UP000187203">
    <property type="component" value="Unassembled WGS sequence"/>
</dbReference>
<sequence>MNLIRGGSSHRQSFSVDSRRHVRQHVDSMVLRMRQVARALFTDDPSCEILSQFPGRVVARSEEQATAGGDVQKVLEVAVNFAKVVDALYGDLGLSVNSGAVGKGADHGEKAQASEAAIQQRNHQYRGKYLDVSGDSTTQNSYGGRELQGRQLNYRTAANLSASNSNRSISGIGQKRAVKRSREAGSAACRVGNAVQIPVEGSKRSKEGNL</sequence>
<organism evidence="1 2">
    <name type="scientific">Corchorus olitorius</name>
    <dbReference type="NCBI Taxonomy" id="93759"/>
    <lineage>
        <taxon>Eukaryota</taxon>
        <taxon>Viridiplantae</taxon>
        <taxon>Streptophyta</taxon>
        <taxon>Embryophyta</taxon>
        <taxon>Tracheophyta</taxon>
        <taxon>Spermatophyta</taxon>
        <taxon>Magnoliopsida</taxon>
        <taxon>eudicotyledons</taxon>
        <taxon>Gunneridae</taxon>
        <taxon>Pentapetalae</taxon>
        <taxon>rosids</taxon>
        <taxon>malvids</taxon>
        <taxon>Malvales</taxon>
        <taxon>Malvaceae</taxon>
        <taxon>Grewioideae</taxon>
        <taxon>Apeibeae</taxon>
        <taxon>Corchorus</taxon>
    </lineage>
</organism>
<protein>
    <submittedName>
        <fullName evidence="1">Uncharacterized protein</fullName>
    </submittedName>
</protein>
<comment type="caution">
    <text evidence="1">The sequence shown here is derived from an EMBL/GenBank/DDBJ whole genome shotgun (WGS) entry which is preliminary data.</text>
</comment>
<accession>A0A1R3IKA1</accession>
<name>A0A1R3IKA1_9ROSI</name>